<accession>A0A2P5XY61</accession>
<gene>
    <name evidence="1" type="ORF">GOBAR_AA12365</name>
</gene>
<dbReference type="AlphaFoldDB" id="A0A2P5XY61"/>
<proteinExistence type="predicted"/>
<protein>
    <submittedName>
        <fullName evidence="1">Uncharacterized protein</fullName>
    </submittedName>
</protein>
<sequence length="179" mass="19582">MVVRHGRAHHTAKGHGLPCEVAVGAIQPLTGRARGRVRTCPKIDTFKEVKIEHGLMARPCLKLISIIDEHGRGILNTGVGKANECSKLPPVVLHHYCAFEEAETKSQALRPESGLSSVVIGSGVLGVVLASNRYQVCTRKHRKQESAKSKNRNCSRVLGVVLALNRYQVCTRNTGCENW</sequence>
<dbReference type="EMBL" id="KZ664032">
    <property type="protein sequence ID" value="PPS08284.1"/>
    <property type="molecule type" value="Genomic_DNA"/>
</dbReference>
<reference evidence="1 2" key="1">
    <citation type="submission" date="2015-01" db="EMBL/GenBank/DDBJ databases">
        <title>Genome of allotetraploid Gossypium barbadense reveals genomic plasticity and fiber elongation in cotton evolution.</title>
        <authorList>
            <person name="Chen X."/>
            <person name="Liu X."/>
            <person name="Zhao B."/>
            <person name="Zheng H."/>
            <person name="Hu Y."/>
            <person name="Lu G."/>
            <person name="Yang C."/>
            <person name="Chen J."/>
            <person name="Shan C."/>
            <person name="Zhang L."/>
            <person name="Zhou Y."/>
            <person name="Wang L."/>
            <person name="Guo W."/>
            <person name="Bai Y."/>
            <person name="Ruan J."/>
            <person name="Shangguan X."/>
            <person name="Mao Y."/>
            <person name="Jiang J."/>
            <person name="Zhu Y."/>
            <person name="Lei J."/>
            <person name="Kang H."/>
            <person name="Chen S."/>
            <person name="He X."/>
            <person name="Wang R."/>
            <person name="Wang Y."/>
            <person name="Chen J."/>
            <person name="Wang L."/>
            <person name="Yu S."/>
            <person name="Wang B."/>
            <person name="Wei J."/>
            <person name="Song S."/>
            <person name="Lu X."/>
            <person name="Gao Z."/>
            <person name="Gu W."/>
            <person name="Deng X."/>
            <person name="Ma D."/>
            <person name="Wang S."/>
            <person name="Liang W."/>
            <person name="Fang L."/>
            <person name="Cai C."/>
            <person name="Zhu X."/>
            <person name="Zhou B."/>
            <person name="Zhang Y."/>
            <person name="Chen Z."/>
            <person name="Xu S."/>
            <person name="Zhu R."/>
            <person name="Wang S."/>
            <person name="Zhang T."/>
            <person name="Zhao G."/>
        </authorList>
    </citation>
    <scope>NUCLEOTIDE SEQUENCE [LARGE SCALE GENOMIC DNA]</scope>
    <source>
        <strain evidence="2">cv. Xinhai21</strain>
        <tissue evidence="1">Leaf</tissue>
    </source>
</reference>
<dbReference type="Proteomes" id="UP000239757">
    <property type="component" value="Unassembled WGS sequence"/>
</dbReference>
<evidence type="ECO:0000313" key="2">
    <source>
        <dbReference type="Proteomes" id="UP000239757"/>
    </source>
</evidence>
<organism evidence="1 2">
    <name type="scientific">Gossypium barbadense</name>
    <name type="common">Sea Island cotton</name>
    <name type="synonym">Hibiscus barbadensis</name>
    <dbReference type="NCBI Taxonomy" id="3634"/>
    <lineage>
        <taxon>Eukaryota</taxon>
        <taxon>Viridiplantae</taxon>
        <taxon>Streptophyta</taxon>
        <taxon>Embryophyta</taxon>
        <taxon>Tracheophyta</taxon>
        <taxon>Spermatophyta</taxon>
        <taxon>Magnoliopsida</taxon>
        <taxon>eudicotyledons</taxon>
        <taxon>Gunneridae</taxon>
        <taxon>Pentapetalae</taxon>
        <taxon>rosids</taxon>
        <taxon>malvids</taxon>
        <taxon>Malvales</taxon>
        <taxon>Malvaceae</taxon>
        <taxon>Malvoideae</taxon>
        <taxon>Gossypium</taxon>
    </lineage>
</organism>
<evidence type="ECO:0000313" key="1">
    <source>
        <dbReference type="EMBL" id="PPS08284.1"/>
    </source>
</evidence>
<name>A0A2P5XY61_GOSBA</name>